<proteinExistence type="predicted"/>
<keyword evidence="1" id="KW-0812">Transmembrane</keyword>
<dbReference type="EMBL" id="OX336425">
    <property type="protein sequence ID" value="CAI2765851.1"/>
    <property type="molecule type" value="Genomic_DNA"/>
</dbReference>
<keyword evidence="4" id="KW-1185">Reference proteome</keyword>
<evidence type="ECO:0000256" key="1">
    <source>
        <dbReference type="SAM" id="Phobius"/>
    </source>
</evidence>
<protein>
    <submittedName>
        <fullName evidence="3">Uncharacterized protein</fullName>
    </submittedName>
</protein>
<gene>
    <name evidence="2" type="ORF">FLACOL7796_01187</name>
    <name evidence="3" type="ORF">TRV642_0817</name>
</gene>
<feature type="transmembrane region" description="Helical" evidence="1">
    <location>
        <begin position="12"/>
        <end position="31"/>
    </location>
</feature>
<evidence type="ECO:0000313" key="5">
    <source>
        <dbReference type="Proteomes" id="UP001152749"/>
    </source>
</evidence>
<keyword evidence="1" id="KW-1133">Transmembrane helix</keyword>
<dbReference type="KEGG" id="fcs:TRV642_0817"/>
<dbReference type="RefSeq" id="WP_173965136.1">
    <property type="nucleotide sequence ID" value="NZ_CADCST010000067.1"/>
</dbReference>
<evidence type="ECO:0000313" key="3">
    <source>
        <dbReference type="EMBL" id="CAI2765851.1"/>
    </source>
</evidence>
<organism evidence="3 5">
    <name type="scientific">Flavobacterium collinsii</name>
    <dbReference type="NCBI Taxonomy" id="1114861"/>
    <lineage>
        <taxon>Bacteria</taxon>
        <taxon>Pseudomonadati</taxon>
        <taxon>Bacteroidota</taxon>
        <taxon>Flavobacteriia</taxon>
        <taxon>Flavobacteriales</taxon>
        <taxon>Flavobacteriaceae</taxon>
        <taxon>Flavobacterium</taxon>
    </lineage>
</organism>
<reference evidence="2 4" key="1">
    <citation type="submission" date="2020-02" db="EMBL/GenBank/DDBJ databases">
        <authorList>
            <person name="Criscuolo A."/>
        </authorList>
    </citation>
    <scope>NUCLEOTIDE SEQUENCE [LARGE SCALE GENOMIC DNA]</scope>
    <source>
        <strain evidence="2">CECT7796</strain>
    </source>
</reference>
<keyword evidence="1" id="KW-0472">Membrane</keyword>
<evidence type="ECO:0000313" key="2">
    <source>
        <dbReference type="EMBL" id="CAA9196471.1"/>
    </source>
</evidence>
<dbReference type="EMBL" id="CADCST010000067">
    <property type="protein sequence ID" value="CAA9196471.1"/>
    <property type="molecule type" value="Genomic_DNA"/>
</dbReference>
<reference evidence="3" key="2">
    <citation type="submission" date="2022-09" db="EMBL/GenBank/DDBJ databases">
        <authorList>
            <person name="Duchaud E."/>
        </authorList>
    </citation>
    <scope>NUCLEOTIDE SEQUENCE</scope>
    <source>
        <strain evidence="3">TRV642</strain>
    </source>
</reference>
<dbReference type="Proteomes" id="UP000474567">
    <property type="component" value="Unassembled WGS sequence"/>
</dbReference>
<dbReference type="Proteomes" id="UP001152749">
    <property type="component" value="Chromosome"/>
</dbReference>
<feature type="transmembrane region" description="Helical" evidence="1">
    <location>
        <begin position="65"/>
        <end position="86"/>
    </location>
</feature>
<accession>A0A9W4TFJ6</accession>
<sequence length="87" mass="9971">MTSGDYLERVIYGLPIGLVTFFIGLIFYVLYKKKNIKPVYGVKRGNIFEYISDSIKILAYHYSMALMFIGGVIIVMALVFLILFFLS</sequence>
<evidence type="ECO:0000313" key="4">
    <source>
        <dbReference type="Proteomes" id="UP000474567"/>
    </source>
</evidence>
<name>A0A9W4TFJ6_9FLAO</name>
<dbReference type="AlphaFoldDB" id="A0A9W4TFJ6"/>